<feature type="domain" description="WW" evidence="9">
    <location>
        <begin position="117"/>
        <end position="150"/>
    </location>
</feature>
<feature type="compositionally biased region" description="Polar residues" evidence="8">
    <location>
        <begin position="283"/>
        <end position="302"/>
    </location>
</feature>
<comment type="subcellular location">
    <subcellularLocation>
        <location evidence="2">Cell junction</location>
        <location evidence="2">Tight junction</location>
    </subcellularLocation>
    <subcellularLocation>
        <location evidence="3">Cytoplasm</location>
    </subcellularLocation>
    <subcellularLocation>
        <location evidence="1">Nucleus</location>
    </subcellularLocation>
</comment>
<dbReference type="GO" id="GO:0005634">
    <property type="term" value="C:nucleus"/>
    <property type="evidence" value="ECO:0007669"/>
    <property type="project" value="UniProtKB-SubCell"/>
</dbReference>
<evidence type="ECO:0000256" key="5">
    <source>
        <dbReference type="ARBA" id="ARBA00022490"/>
    </source>
</evidence>
<feature type="compositionally biased region" description="Polar residues" evidence="8">
    <location>
        <begin position="58"/>
        <end position="67"/>
    </location>
</feature>
<evidence type="ECO:0000256" key="6">
    <source>
        <dbReference type="ARBA" id="ARBA00023159"/>
    </source>
</evidence>
<dbReference type="GO" id="GO:0035329">
    <property type="term" value="P:hippo signaling"/>
    <property type="evidence" value="ECO:0007669"/>
    <property type="project" value="TreeGrafter"/>
</dbReference>
<name>A0A8C1TRW1_CYPCA</name>
<dbReference type="SUPFAM" id="SSF51045">
    <property type="entry name" value="WW domain"/>
    <property type="match status" value="1"/>
</dbReference>
<evidence type="ECO:0000256" key="4">
    <source>
        <dbReference type="ARBA" id="ARBA00022427"/>
    </source>
</evidence>
<keyword evidence="7" id="KW-0539">Nucleus</keyword>
<dbReference type="Gene3D" id="6.20.430.10">
    <property type="match status" value="1"/>
</dbReference>
<evidence type="ECO:0000256" key="1">
    <source>
        <dbReference type="ARBA" id="ARBA00004123"/>
    </source>
</evidence>
<protein>
    <submittedName>
        <fullName evidence="10">WW domain containing transcription regulator 1</fullName>
    </submittedName>
</protein>
<dbReference type="Ensembl" id="ENSCCRT00015025902.1">
    <property type="protein sequence ID" value="ENSCCRP00015024997.1"/>
    <property type="gene ID" value="ENSCCRG00015010605.1"/>
</dbReference>
<dbReference type="InterPro" id="IPR001202">
    <property type="entry name" value="WW_dom"/>
</dbReference>
<dbReference type="AlphaFoldDB" id="A0A8C1TRW1"/>
<evidence type="ECO:0000256" key="8">
    <source>
        <dbReference type="SAM" id="MobiDB-lite"/>
    </source>
</evidence>
<evidence type="ECO:0000256" key="7">
    <source>
        <dbReference type="ARBA" id="ARBA00023242"/>
    </source>
</evidence>
<evidence type="ECO:0000313" key="11">
    <source>
        <dbReference type="Proteomes" id="UP000694700"/>
    </source>
</evidence>
<accession>A0A8C1TRW1</accession>
<dbReference type="PANTHER" id="PTHR17616">
    <property type="entry name" value="YES-ASSOCIATED PROTEIN YAP1 FAMILY MEMBER"/>
    <property type="match status" value="1"/>
</dbReference>
<dbReference type="Gene3D" id="2.20.70.10">
    <property type="match status" value="1"/>
</dbReference>
<dbReference type="PROSITE" id="PS01159">
    <property type="entry name" value="WW_DOMAIN_1"/>
    <property type="match status" value="1"/>
</dbReference>
<evidence type="ECO:0000313" key="10">
    <source>
        <dbReference type="Ensembl" id="ENSCCRP00015024997.1"/>
    </source>
</evidence>
<dbReference type="PANTHER" id="PTHR17616:SF6">
    <property type="entry name" value="WW DOMAIN-CONTAINING TRANSCRIPTION REGULATOR PROTEIN 1"/>
    <property type="match status" value="1"/>
</dbReference>
<keyword evidence="4" id="KW-0796">Tight junction</keyword>
<dbReference type="GO" id="GO:0005923">
    <property type="term" value="C:bicellular tight junction"/>
    <property type="evidence" value="ECO:0007669"/>
    <property type="project" value="UniProtKB-SubCell"/>
</dbReference>
<dbReference type="InterPro" id="IPR051583">
    <property type="entry name" value="YAP1"/>
</dbReference>
<dbReference type="GO" id="GO:0005737">
    <property type="term" value="C:cytoplasm"/>
    <property type="evidence" value="ECO:0007669"/>
    <property type="project" value="UniProtKB-SubCell"/>
</dbReference>
<keyword evidence="4" id="KW-0965">Cell junction</keyword>
<evidence type="ECO:0000259" key="9">
    <source>
        <dbReference type="PROSITE" id="PS50020"/>
    </source>
</evidence>
<proteinExistence type="predicted"/>
<dbReference type="SMART" id="SM00456">
    <property type="entry name" value="WW"/>
    <property type="match status" value="1"/>
</dbReference>
<dbReference type="GO" id="GO:0003713">
    <property type="term" value="F:transcription coactivator activity"/>
    <property type="evidence" value="ECO:0007669"/>
    <property type="project" value="TreeGrafter"/>
</dbReference>
<keyword evidence="5" id="KW-0963">Cytoplasm</keyword>
<dbReference type="PROSITE" id="PS50020">
    <property type="entry name" value="WW_DOMAIN_2"/>
    <property type="match status" value="1"/>
</dbReference>
<dbReference type="Pfam" id="PF00397">
    <property type="entry name" value="WW"/>
    <property type="match status" value="1"/>
</dbReference>
<dbReference type="GO" id="GO:0045944">
    <property type="term" value="P:positive regulation of transcription by RNA polymerase II"/>
    <property type="evidence" value="ECO:0007669"/>
    <property type="project" value="TreeGrafter"/>
</dbReference>
<evidence type="ECO:0000256" key="2">
    <source>
        <dbReference type="ARBA" id="ARBA00004435"/>
    </source>
</evidence>
<reference evidence="10" key="1">
    <citation type="submission" date="2025-08" db="UniProtKB">
        <authorList>
            <consortium name="Ensembl"/>
        </authorList>
    </citation>
    <scope>IDENTIFICATION</scope>
</reference>
<evidence type="ECO:0000256" key="3">
    <source>
        <dbReference type="ARBA" id="ARBA00004496"/>
    </source>
</evidence>
<dbReference type="Proteomes" id="UP000694700">
    <property type="component" value="Unplaced"/>
</dbReference>
<sequence>MSSNPLQPLPGQQVIHVAKDPDTDLEALFNSVMNPKPSSWRNKHLPESFFKEPDSGSHSRQSSTDSGSLPPRCPAVHVRSHSSPASLQLPAGALGAPSPGRHHSHIRHQSFDVAEELPLPPGWEMAYTANGQKYFLNHIEKITTWHDPRKTMTPSGTQIGLHNQASNNGNIQQRSMALSQPNLVLNQQAHQQHLQQQQQQQQQVPVQQQVQVQVQGSQQQSSQPMMNMSSPMSAQQHQQKMRLQRIQMERERIQRRQEELLRQEVALRQLPMDSDNMAPVAPNISSPPMTQGNMPNNSSDPFLNSGPYHSREQSTDSGLGLGCYSIPSTPEDFLNSMEEMDTGESMVPVSMSVPPQSRFPDFLDSMPGTNVDLGTLEGADLMPILNDVESVLNKSEPFLTWL</sequence>
<organism evidence="10 11">
    <name type="scientific">Cyprinus carpio</name>
    <name type="common">Common carp</name>
    <dbReference type="NCBI Taxonomy" id="7962"/>
    <lineage>
        <taxon>Eukaryota</taxon>
        <taxon>Metazoa</taxon>
        <taxon>Chordata</taxon>
        <taxon>Craniata</taxon>
        <taxon>Vertebrata</taxon>
        <taxon>Euteleostomi</taxon>
        <taxon>Actinopterygii</taxon>
        <taxon>Neopterygii</taxon>
        <taxon>Teleostei</taxon>
        <taxon>Ostariophysi</taxon>
        <taxon>Cypriniformes</taxon>
        <taxon>Cyprinidae</taxon>
        <taxon>Cyprininae</taxon>
        <taxon>Cyprinus</taxon>
    </lineage>
</organism>
<keyword evidence="6" id="KW-0010">Activator</keyword>
<feature type="region of interest" description="Disordered" evidence="8">
    <location>
        <begin position="32"/>
        <end position="107"/>
    </location>
</feature>
<dbReference type="CDD" id="cd00201">
    <property type="entry name" value="WW"/>
    <property type="match status" value="1"/>
</dbReference>
<feature type="region of interest" description="Disordered" evidence="8">
    <location>
        <begin position="274"/>
        <end position="319"/>
    </location>
</feature>
<feature type="compositionally biased region" description="Basic and acidic residues" evidence="8">
    <location>
        <begin position="44"/>
        <end position="57"/>
    </location>
</feature>
<dbReference type="InterPro" id="IPR036020">
    <property type="entry name" value="WW_dom_sf"/>
</dbReference>
<dbReference type="FunFam" id="2.20.70.10:FF:000012">
    <property type="entry name" value="transcriptional coactivator YAP1 isoform X2"/>
    <property type="match status" value="1"/>
</dbReference>